<feature type="domain" description="Fucosyltransferase C-terminal" evidence="12">
    <location>
        <begin position="175"/>
        <end position="329"/>
    </location>
</feature>
<evidence type="ECO:0000256" key="10">
    <source>
        <dbReference type="ARBA" id="ARBA00023180"/>
    </source>
</evidence>
<accession>H2YSG3</accession>
<dbReference type="Ensembl" id="ENSCSAVT00000008381.1">
    <property type="protein sequence ID" value="ENSCSAVP00000008273.1"/>
    <property type="gene ID" value="ENSCSAVG00000004924.1"/>
</dbReference>
<dbReference type="InParanoid" id="H2YSG3"/>
<dbReference type="Proteomes" id="UP000007875">
    <property type="component" value="Unassembled WGS sequence"/>
</dbReference>
<feature type="transmembrane region" description="Helical" evidence="11">
    <location>
        <begin position="7"/>
        <end position="27"/>
    </location>
</feature>
<dbReference type="InterPro" id="IPR031481">
    <property type="entry name" value="Glyco_tran_10_N"/>
</dbReference>
<dbReference type="OMA" id="DILATWG"/>
<evidence type="ECO:0000256" key="11">
    <source>
        <dbReference type="RuleBase" id="RU003832"/>
    </source>
</evidence>
<dbReference type="PROSITE" id="PS51257">
    <property type="entry name" value="PROKAR_LIPOPROTEIN"/>
    <property type="match status" value="1"/>
</dbReference>
<keyword evidence="4 11" id="KW-0328">Glycosyltransferase</keyword>
<dbReference type="InterPro" id="IPR038577">
    <property type="entry name" value="GT10-like_C_sf"/>
</dbReference>
<dbReference type="GeneTree" id="ENSGT00940000159014"/>
<sequence length="379" mass="44419">MRVTEVALCFATVLGCCCTLQVFYYLILSETAVFPLWGHRKTGIILFWAPPKGSAWPPEGLKFGEKCTVTYNRNQLRRADVVVFHYTSFLPKDLPWKHSRRSDQLFVWWSSDNPGDVKQNLGLTNSDLREFDNGFFNWTMTYMNDADVVRSYGSRWELINQLEKGKSVVDQIILDKTKIAMWKTNKCNGSQNARMRTGFAKELMNSGLKLDIFGRCLGSKMTDHPTSKQMKTYKFYLSFEDAVHCRDYITEKFWDNALRNDMVPVVWGPTKEDVLAVAPIHSFIHTDDFESPAKLTEYLQFLDQNDDEYRKYFRWREDESMTDDKMIQMIQKEHPDIRVQGRTLGLCEKEFQNTGYKTVHSIVDDFFIRNRLECTEYMP</sequence>
<evidence type="ECO:0000256" key="3">
    <source>
        <dbReference type="ARBA" id="ARBA00008919"/>
    </source>
</evidence>
<evidence type="ECO:0000259" key="12">
    <source>
        <dbReference type="Pfam" id="PF00852"/>
    </source>
</evidence>
<dbReference type="GO" id="GO:0046920">
    <property type="term" value="F:alpha-(1-&gt;3)-fucosyltransferase activity"/>
    <property type="evidence" value="ECO:0007669"/>
    <property type="project" value="TreeGrafter"/>
</dbReference>
<evidence type="ECO:0000256" key="8">
    <source>
        <dbReference type="ARBA" id="ARBA00022989"/>
    </source>
</evidence>
<evidence type="ECO:0000256" key="1">
    <source>
        <dbReference type="ARBA" id="ARBA00004167"/>
    </source>
</evidence>
<keyword evidence="6 11" id="KW-0812">Transmembrane</keyword>
<comment type="similarity">
    <text evidence="3 11">Belongs to the glycosyltransferase 10 family.</text>
</comment>
<keyword evidence="11" id="KW-0333">Golgi apparatus</keyword>
<dbReference type="SUPFAM" id="SSF53756">
    <property type="entry name" value="UDP-Glycosyltransferase/glycogen phosphorylase"/>
    <property type="match status" value="1"/>
</dbReference>
<keyword evidence="8 11" id="KW-1133">Transmembrane helix</keyword>
<evidence type="ECO:0000256" key="7">
    <source>
        <dbReference type="ARBA" id="ARBA00022968"/>
    </source>
</evidence>
<dbReference type="Pfam" id="PF17039">
    <property type="entry name" value="Glyco_tran_10_N"/>
    <property type="match status" value="1"/>
</dbReference>
<feature type="domain" description="Fucosyltransferase N-terminal" evidence="13">
    <location>
        <begin position="41"/>
        <end position="153"/>
    </location>
</feature>
<reference evidence="15" key="1">
    <citation type="submission" date="2003-08" db="EMBL/GenBank/DDBJ databases">
        <authorList>
            <person name="Birren B."/>
            <person name="Nusbaum C."/>
            <person name="Abebe A."/>
            <person name="Abouelleil A."/>
            <person name="Adekoya E."/>
            <person name="Ait-zahra M."/>
            <person name="Allen N."/>
            <person name="Allen T."/>
            <person name="An P."/>
            <person name="Anderson M."/>
            <person name="Anderson S."/>
            <person name="Arachchi H."/>
            <person name="Armbruster J."/>
            <person name="Bachantsang P."/>
            <person name="Baldwin J."/>
            <person name="Barry A."/>
            <person name="Bayul T."/>
            <person name="Blitshsteyn B."/>
            <person name="Bloom T."/>
            <person name="Blye J."/>
            <person name="Boguslavskiy L."/>
            <person name="Borowsky M."/>
            <person name="Boukhgalter B."/>
            <person name="Brunache A."/>
            <person name="Butler J."/>
            <person name="Calixte N."/>
            <person name="Calvo S."/>
            <person name="Camarata J."/>
            <person name="Campo K."/>
            <person name="Chang J."/>
            <person name="Cheshatsang Y."/>
            <person name="Citroen M."/>
            <person name="Collymore A."/>
            <person name="Considine T."/>
            <person name="Cook A."/>
            <person name="Cooke P."/>
            <person name="Corum B."/>
            <person name="Cuomo C."/>
            <person name="David R."/>
            <person name="Dawoe T."/>
            <person name="Degray S."/>
            <person name="Dodge S."/>
            <person name="Dooley K."/>
            <person name="Dorje P."/>
            <person name="Dorjee K."/>
            <person name="Dorris L."/>
            <person name="Duffey N."/>
            <person name="Dupes A."/>
            <person name="Elkins T."/>
            <person name="Engels R."/>
            <person name="Erickson J."/>
            <person name="Farina A."/>
            <person name="Faro S."/>
            <person name="Ferreira P."/>
            <person name="Fischer H."/>
            <person name="Fitzgerald M."/>
            <person name="Foley K."/>
            <person name="Gage D."/>
            <person name="Galagan J."/>
            <person name="Gearin G."/>
            <person name="Gnerre S."/>
            <person name="Gnirke A."/>
            <person name="Goyette A."/>
            <person name="Graham J."/>
            <person name="Grandbois E."/>
            <person name="Gyaltsen K."/>
            <person name="Hafez N."/>
            <person name="Hagopian D."/>
            <person name="Hagos B."/>
            <person name="Hall J."/>
            <person name="Hatcher B."/>
            <person name="Heller A."/>
            <person name="Higgins H."/>
            <person name="Honan T."/>
            <person name="Horn A."/>
            <person name="Houde N."/>
            <person name="Hughes L."/>
            <person name="Hulme W."/>
            <person name="Husby E."/>
            <person name="Iliev I."/>
            <person name="Jaffe D."/>
            <person name="Jones C."/>
            <person name="Kamal M."/>
            <person name="Kamat A."/>
            <person name="Kamvysselis M."/>
            <person name="Karlsson E."/>
            <person name="Kells C."/>
            <person name="Kieu A."/>
            <person name="Kisner P."/>
            <person name="Kodira C."/>
            <person name="Kulbokas E."/>
            <person name="Labutti K."/>
            <person name="Lama D."/>
            <person name="Landers T."/>
            <person name="Leger J."/>
            <person name="Levine S."/>
            <person name="Lewis D."/>
            <person name="Lewis T."/>
            <person name="Lindblad-toh K."/>
            <person name="Liu X."/>
            <person name="Lokyitsang T."/>
            <person name="Lokyitsang Y."/>
            <person name="Lucien O."/>
            <person name="Lui A."/>
            <person name="Ma L.J."/>
            <person name="Mabbitt R."/>
            <person name="Macdonald J."/>
            <person name="Maclean C."/>
            <person name="Major J."/>
            <person name="Manning J."/>
            <person name="Marabella R."/>
            <person name="Maru K."/>
            <person name="Matthews C."/>
            <person name="Mauceli E."/>
            <person name="Mccarthy M."/>
            <person name="Mcdonough S."/>
            <person name="Mcghee T."/>
            <person name="Meldrim J."/>
            <person name="Meneus L."/>
            <person name="Mesirov J."/>
            <person name="Mihalev A."/>
            <person name="Mihova T."/>
            <person name="Mikkelsen T."/>
            <person name="Mlenga V."/>
            <person name="Moru K."/>
            <person name="Mozes J."/>
            <person name="Mulrain L."/>
            <person name="Munson G."/>
            <person name="Naylor J."/>
            <person name="Newes C."/>
            <person name="Nguyen C."/>
            <person name="Nguyen N."/>
            <person name="Nguyen T."/>
            <person name="Nicol R."/>
            <person name="Nielsen C."/>
            <person name="Nizzari M."/>
            <person name="Norbu C."/>
            <person name="Norbu N."/>
            <person name="O'donnell P."/>
            <person name="Okoawo O."/>
            <person name="O'leary S."/>
            <person name="Omotosho B."/>
            <person name="O'neill K."/>
            <person name="Osman S."/>
            <person name="Parker S."/>
            <person name="Perrin D."/>
            <person name="Phunkhang P."/>
            <person name="Piqani B."/>
            <person name="Purcell S."/>
            <person name="Rachupka T."/>
            <person name="Ramasamy U."/>
            <person name="Rameau R."/>
            <person name="Ray V."/>
            <person name="Raymond C."/>
            <person name="Retta R."/>
            <person name="Richardson S."/>
            <person name="Rise C."/>
            <person name="Rodriguez J."/>
            <person name="Rogers J."/>
            <person name="Rogov P."/>
            <person name="Rutman M."/>
            <person name="Schupbach R."/>
            <person name="Seaman C."/>
            <person name="Settipalli S."/>
            <person name="Sharpe T."/>
            <person name="Sheridan J."/>
            <person name="Sherpa N."/>
            <person name="Shi J."/>
            <person name="Smirnov S."/>
            <person name="Smith C."/>
            <person name="Sougnez C."/>
            <person name="Spencer B."/>
            <person name="Stalker J."/>
            <person name="Stange-thomann N."/>
            <person name="Stavropoulos S."/>
            <person name="Stetson K."/>
            <person name="Stone C."/>
            <person name="Stone S."/>
            <person name="Stubbs M."/>
            <person name="Talamas J."/>
            <person name="Tchuinga P."/>
            <person name="Tenzing P."/>
            <person name="Tesfaye S."/>
            <person name="Theodore J."/>
            <person name="Thoulutsang Y."/>
            <person name="Topham K."/>
            <person name="Towey S."/>
            <person name="Tsamla T."/>
            <person name="Tsomo N."/>
            <person name="Vallee D."/>
            <person name="Vassiliev H."/>
            <person name="Venkataraman V."/>
            <person name="Vinson J."/>
            <person name="Vo A."/>
            <person name="Wade C."/>
            <person name="Wang S."/>
            <person name="Wangchuk T."/>
            <person name="Wangdi T."/>
            <person name="Whittaker C."/>
            <person name="Wilkinson J."/>
            <person name="Wu Y."/>
            <person name="Wyman D."/>
            <person name="Yadav S."/>
            <person name="Yang S."/>
            <person name="Yang X."/>
            <person name="Yeager S."/>
            <person name="Yee E."/>
            <person name="Young G."/>
            <person name="Zainoun J."/>
            <person name="Zembeck L."/>
            <person name="Zimmer A."/>
            <person name="Zody M."/>
            <person name="Lander E."/>
        </authorList>
    </citation>
    <scope>NUCLEOTIDE SEQUENCE [LARGE SCALE GENOMIC DNA]</scope>
</reference>
<evidence type="ECO:0000256" key="5">
    <source>
        <dbReference type="ARBA" id="ARBA00022679"/>
    </source>
</evidence>
<evidence type="ECO:0000256" key="9">
    <source>
        <dbReference type="ARBA" id="ARBA00023136"/>
    </source>
</evidence>
<dbReference type="InterPro" id="IPR001503">
    <property type="entry name" value="Glyco_trans_10"/>
</dbReference>
<keyword evidence="10" id="KW-0325">Glycoprotein</keyword>
<protein>
    <recommendedName>
        <fullName evidence="11">Fucosyltransferase</fullName>
        <ecNumber evidence="11">2.4.1.-</ecNumber>
    </recommendedName>
</protein>
<reference evidence="14" key="2">
    <citation type="submission" date="2025-08" db="UniProtKB">
        <authorList>
            <consortium name="Ensembl"/>
        </authorList>
    </citation>
    <scope>IDENTIFICATION</scope>
</reference>
<keyword evidence="15" id="KW-1185">Reference proteome</keyword>
<evidence type="ECO:0000256" key="2">
    <source>
        <dbReference type="ARBA" id="ARBA00004922"/>
    </source>
</evidence>
<dbReference type="Pfam" id="PF00852">
    <property type="entry name" value="Glyco_transf_10"/>
    <property type="match status" value="1"/>
</dbReference>
<evidence type="ECO:0000256" key="4">
    <source>
        <dbReference type="ARBA" id="ARBA00022676"/>
    </source>
</evidence>
<dbReference type="STRING" id="51511.ENSCSAVP00000008273"/>
<dbReference type="Gene3D" id="3.40.50.11660">
    <property type="entry name" value="Glycosyl transferase family 10, C-terminal domain"/>
    <property type="match status" value="1"/>
</dbReference>
<name>H2YSG3_CIOSA</name>
<keyword evidence="7" id="KW-0735">Signal-anchor</keyword>
<proteinExistence type="inferred from homology"/>
<evidence type="ECO:0000313" key="14">
    <source>
        <dbReference type="Ensembl" id="ENSCSAVP00000008273.1"/>
    </source>
</evidence>
<organism evidence="14 15">
    <name type="scientific">Ciona savignyi</name>
    <name type="common">Pacific transparent sea squirt</name>
    <dbReference type="NCBI Taxonomy" id="51511"/>
    <lineage>
        <taxon>Eukaryota</taxon>
        <taxon>Metazoa</taxon>
        <taxon>Chordata</taxon>
        <taxon>Tunicata</taxon>
        <taxon>Ascidiacea</taxon>
        <taxon>Phlebobranchia</taxon>
        <taxon>Cionidae</taxon>
        <taxon>Ciona</taxon>
    </lineage>
</organism>
<dbReference type="GO" id="GO:0032580">
    <property type="term" value="C:Golgi cisterna membrane"/>
    <property type="evidence" value="ECO:0007669"/>
    <property type="project" value="UniProtKB-SubCell"/>
</dbReference>
<reference evidence="14" key="3">
    <citation type="submission" date="2025-09" db="UniProtKB">
        <authorList>
            <consortium name="Ensembl"/>
        </authorList>
    </citation>
    <scope>IDENTIFICATION</scope>
</reference>
<dbReference type="AlphaFoldDB" id="H2YSG3"/>
<dbReference type="EC" id="2.4.1.-" evidence="11"/>
<keyword evidence="5 11" id="KW-0808">Transferase</keyword>
<keyword evidence="9 11" id="KW-0472">Membrane</keyword>
<dbReference type="FunFam" id="3.40.50.11660:FF:000007">
    <property type="entry name" value="alpha-(1,3)-fucosyltransferase 6-like"/>
    <property type="match status" value="1"/>
</dbReference>
<evidence type="ECO:0000259" key="13">
    <source>
        <dbReference type="Pfam" id="PF17039"/>
    </source>
</evidence>
<dbReference type="eggNOG" id="KOG2619">
    <property type="taxonomic scope" value="Eukaryota"/>
</dbReference>
<dbReference type="InterPro" id="IPR055270">
    <property type="entry name" value="Glyco_tran_10_C"/>
</dbReference>
<evidence type="ECO:0000313" key="15">
    <source>
        <dbReference type="Proteomes" id="UP000007875"/>
    </source>
</evidence>
<evidence type="ECO:0000256" key="6">
    <source>
        <dbReference type="ARBA" id="ARBA00022692"/>
    </source>
</evidence>
<comment type="pathway">
    <text evidence="2">Protein modification; protein glycosylation.</text>
</comment>
<dbReference type="UniPathway" id="UPA00378"/>
<dbReference type="PANTHER" id="PTHR11929:SF145">
    <property type="entry name" value="ALPHA-(1,3)-FUCOSYLTRANSFERASE FUT-1"/>
    <property type="match status" value="1"/>
</dbReference>
<comment type="subcellular location">
    <subcellularLocation>
        <location evidence="11">Golgi apparatus</location>
        <location evidence="11">Golgi stack membrane</location>
        <topology evidence="11">Single-pass type II membrane protein</topology>
    </subcellularLocation>
    <subcellularLocation>
        <location evidence="1">Membrane</location>
        <topology evidence="1">Single-pass membrane protein</topology>
    </subcellularLocation>
</comment>
<dbReference type="HOGENOM" id="CLU_032075_2_0_1"/>
<dbReference type="PANTHER" id="PTHR11929">
    <property type="entry name" value="ALPHA- 1,3 -FUCOSYLTRANSFERASE"/>
    <property type="match status" value="1"/>
</dbReference>